<keyword evidence="7" id="KW-0995">Kinetochore</keyword>
<comment type="subcellular location">
    <subcellularLocation>
        <location evidence="2">Chromosome</location>
        <location evidence="2">Centromere</location>
        <location evidence="2">Kinetochore</location>
    </subcellularLocation>
    <subcellularLocation>
        <location evidence="1">Nucleus</location>
    </subcellularLocation>
</comment>
<dbReference type="InterPro" id="IPR041112">
    <property type="entry name" value="Nuf2_DHR10-like"/>
</dbReference>
<dbReference type="GO" id="GO:0051383">
    <property type="term" value="P:kinetochore organization"/>
    <property type="evidence" value="ECO:0007669"/>
    <property type="project" value="TreeGrafter"/>
</dbReference>
<dbReference type="GO" id="GO:0044877">
    <property type="term" value="F:protein-containing complex binding"/>
    <property type="evidence" value="ECO:0007669"/>
    <property type="project" value="TreeGrafter"/>
</dbReference>
<keyword evidence="8 12" id="KW-0175">Coiled coil</keyword>
<name>A0A8H6S918_9AGAR</name>
<keyword evidence="9" id="KW-0539">Nucleus</keyword>
<evidence type="ECO:0000256" key="11">
    <source>
        <dbReference type="ARBA" id="ARBA00023328"/>
    </source>
</evidence>
<dbReference type="GeneID" id="59349676"/>
<dbReference type="OrthoDB" id="8194677at2759"/>
<keyword evidence="6" id="KW-0498">Mitosis</keyword>
<keyword evidence="11" id="KW-0137">Centromere</keyword>
<evidence type="ECO:0000256" key="12">
    <source>
        <dbReference type="SAM" id="Coils"/>
    </source>
</evidence>
<gene>
    <name evidence="15" type="ORF">MIND_01057900</name>
</gene>
<dbReference type="EMBL" id="JACAZF010000009">
    <property type="protein sequence ID" value="KAF7295191.1"/>
    <property type="molecule type" value="Genomic_DNA"/>
</dbReference>
<feature type="coiled-coil region" evidence="12">
    <location>
        <begin position="199"/>
        <end position="226"/>
    </location>
</feature>
<dbReference type="GO" id="GO:0045132">
    <property type="term" value="P:meiotic chromosome segregation"/>
    <property type="evidence" value="ECO:0007669"/>
    <property type="project" value="TreeGrafter"/>
</dbReference>
<keyword evidence="5" id="KW-0132">Cell division</keyword>
<evidence type="ECO:0008006" key="17">
    <source>
        <dbReference type="Google" id="ProtNLM"/>
    </source>
</evidence>
<protein>
    <recommendedName>
        <fullName evidence="17">Kinetochore protein NUF2</fullName>
    </recommendedName>
</protein>
<dbReference type="PANTHER" id="PTHR21650:SF2">
    <property type="entry name" value="KINETOCHORE PROTEIN NUF2"/>
    <property type="match status" value="1"/>
</dbReference>
<evidence type="ECO:0000256" key="10">
    <source>
        <dbReference type="ARBA" id="ARBA00023306"/>
    </source>
</evidence>
<dbReference type="Pfam" id="PF18595">
    <property type="entry name" value="Nuf2_DHR10-like"/>
    <property type="match status" value="1"/>
</dbReference>
<feature type="domain" description="Kinetochore protein Nuf2 N-terminal" evidence="13">
    <location>
        <begin position="5"/>
        <end position="137"/>
    </location>
</feature>
<evidence type="ECO:0000256" key="5">
    <source>
        <dbReference type="ARBA" id="ARBA00022618"/>
    </source>
</evidence>
<evidence type="ECO:0000256" key="1">
    <source>
        <dbReference type="ARBA" id="ARBA00004123"/>
    </source>
</evidence>
<dbReference type="Gene3D" id="1.10.418.60">
    <property type="entry name" value="Ncd80 complex, Nuf2 subunit"/>
    <property type="match status" value="1"/>
</dbReference>
<keyword evidence="4" id="KW-0158">Chromosome</keyword>
<dbReference type="GO" id="GO:0051301">
    <property type="term" value="P:cell division"/>
    <property type="evidence" value="ECO:0007669"/>
    <property type="project" value="UniProtKB-KW"/>
</dbReference>
<dbReference type="GO" id="GO:0031262">
    <property type="term" value="C:Ndc80 complex"/>
    <property type="evidence" value="ECO:0007669"/>
    <property type="project" value="InterPro"/>
</dbReference>
<comment type="caution">
    <text evidence="15">The sequence shown here is derived from an EMBL/GenBank/DDBJ whole genome shotgun (WGS) entry which is preliminary data.</text>
</comment>
<evidence type="ECO:0000259" key="13">
    <source>
        <dbReference type="Pfam" id="PF03800"/>
    </source>
</evidence>
<evidence type="ECO:0000313" key="16">
    <source>
        <dbReference type="Proteomes" id="UP000636479"/>
    </source>
</evidence>
<proteinExistence type="inferred from homology"/>
<dbReference type="GO" id="GO:0005634">
    <property type="term" value="C:nucleus"/>
    <property type="evidence" value="ECO:0007669"/>
    <property type="project" value="UniProtKB-SubCell"/>
</dbReference>
<evidence type="ECO:0000256" key="8">
    <source>
        <dbReference type="ARBA" id="ARBA00023054"/>
    </source>
</evidence>
<dbReference type="AlphaFoldDB" id="A0A8H6S918"/>
<dbReference type="Pfam" id="PF03800">
    <property type="entry name" value="Nuf2"/>
    <property type="match status" value="1"/>
</dbReference>
<reference evidence="15" key="1">
    <citation type="submission" date="2020-05" db="EMBL/GenBank/DDBJ databases">
        <title>Mycena genomes resolve the evolution of fungal bioluminescence.</title>
        <authorList>
            <person name="Tsai I.J."/>
        </authorList>
    </citation>
    <scope>NUCLEOTIDE SEQUENCE</scope>
    <source>
        <strain evidence="15">171206Taipei</strain>
    </source>
</reference>
<evidence type="ECO:0000313" key="15">
    <source>
        <dbReference type="EMBL" id="KAF7295191.1"/>
    </source>
</evidence>
<evidence type="ECO:0000256" key="9">
    <source>
        <dbReference type="ARBA" id="ARBA00023242"/>
    </source>
</evidence>
<keyword evidence="10" id="KW-0131">Cell cycle</keyword>
<sequence>MGKGIFPPLSSNDIISSLSAWGYDINKEQLRHPTPDFVQGVFCACLKQVTDIDAEALQDPVTRALNHTQLVDKDLYATSLSNHLLLRHLTRFADAARVDHFCSRDIYMPERERTLFVLSGFINFIKFTQQYCEDVVRKLRDNSEGIIVEREKVSKKLSQITEEIEHIKAKFALDEPKCVQLREENAAIRAQLFASKEMQVQALEEIKNLKIEKADIVKEKELINAEIVSISALNTRAQSRIVKSPDRIKQKISTMGFTLQQDKQTVAMQESKARDLQAKITALTNIEKDVRGCIEQLQTIEKEVRSLQESQKELHQLKDLVEGQQIRHKELHLHRERLFKQLSNAQEKLERAQRHAEDRKVASQKTIERLQAEYDDMVVERRDTDKQVEDIRAQANEIEGKINEHLKTSETELNQLLAEYWKLRHNTDVYMHTLANKLDMKVDFI</sequence>
<feature type="coiled-coil region" evidence="12">
    <location>
        <begin position="259"/>
        <end position="426"/>
    </location>
</feature>
<evidence type="ECO:0000256" key="6">
    <source>
        <dbReference type="ARBA" id="ARBA00022776"/>
    </source>
</evidence>
<dbReference type="InterPro" id="IPR005549">
    <property type="entry name" value="Kinetochore_Nuf2_N"/>
</dbReference>
<feature type="domain" description="Nuf2 DHR10-like" evidence="14">
    <location>
        <begin position="258"/>
        <end position="372"/>
    </location>
</feature>
<dbReference type="RefSeq" id="XP_037216554.1">
    <property type="nucleotide sequence ID" value="XM_037367160.1"/>
</dbReference>
<keyword evidence="16" id="KW-1185">Reference proteome</keyword>
<evidence type="ECO:0000259" key="14">
    <source>
        <dbReference type="Pfam" id="PF18595"/>
    </source>
</evidence>
<accession>A0A8H6S918</accession>
<dbReference type="InterPro" id="IPR038275">
    <property type="entry name" value="Nuf2_N_sf"/>
</dbReference>
<evidence type="ECO:0000256" key="2">
    <source>
        <dbReference type="ARBA" id="ARBA00004629"/>
    </source>
</evidence>
<evidence type="ECO:0000256" key="3">
    <source>
        <dbReference type="ARBA" id="ARBA00005498"/>
    </source>
</evidence>
<evidence type="ECO:0000256" key="7">
    <source>
        <dbReference type="ARBA" id="ARBA00022838"/>
    </source>
</evidence>
<dbReference type="PANTHER" id="PTHR21650">
    <property type="entry name" value="MEMBRALIN/KINETOCHORE PROTEIN NUF2"/>
    <property type="match status" value="1"/>
</dbReference>
<dbReference type="GO" id="GO:0051315">
    <property type="term" value="P:attachment of mitotic spindle microtubules to kinetochore"/>
    <property type="evidence" value="ECO:0007669"/>
    <property type="project" value="TreeGrafter"/>
</dbReference>
<dbReference type="GO" id="GO:0007052">
    <property type="term" value="P:mitotic spindle organization"/>
    <property type="evidence" value="ECO:0007669"/>
    <property type="project" value="TreeGrafter"/>
</dbReference>
<comment type="similarity">
    <text evidence="3">Belongs to the NUF2 family.</text>
</comment>
<evidence type="ECO:0000256" key="4">
    <source>
        <dbReference type="ARBA" id="ARBA00022454"/>
    </source>
</evidence>
<dbReference type="Proteomes" id="UP000636479">
    <property type="component" value="Unassembled WGS sequence"/>
</dbReference>
<organism evidence="15 16">
    <name type="scientific">Mycena indigotica</name>
    <dbReference type="NCBI Taxonomy" id="2126181"/>
    <lineage>
        <taxon>Eukaryota</taxon>
        <taxon>Fungi</taxon>
        <taxon>Dikarya</taxon>
        <taxon>Basidiomycota</taxon>
        <taxon>Agaricomycotina</taxon>
        <taxon>Agaricomycetes</taxon>
        <taxon>Agaricomycetidae</taxon>
        <taxon>Agaricales</taxon>
        <taxon>Marasmiineae</taxon>
        <taxon>Mycenaceae</taxon>
        <taxon>Mycena</taxon>
    </lineage>
</organism>